<evidence type="ECO:0000313" key="11">
    <source>
        <dbReference type="EMBL" id="PWK50056.1"/>
    </source>
</evidence>
<comment type="catalytic activity">
    <reaction evidence="9">
        <text>a uridine in RNA = a pseudouridine in RNA</text>
        <dbReference type="Rhea" id="RHEA:48348"/>
        <dbReference type="Rhea" id="RHEA-COMP:12068"/>
        <dbReference type="Rhea" id="RHEA-COMP:12069"/>
        <dbReference type="ChEBI" id="CHEBI:65314"/>
        <dbReference type="ChEBI" id="CHEBI:65315"/>
    </reaction>
</comment>
<dbReference type="GO" id="GO:0160141">
    <property type="term" value="F:23S rRNA pseudouridine(955/2504/2580) synthase activity"/>
    <property type="evidence" value="ECO:0007669"/>
    <property type="project" value="UniProtKB-EC"/>
</dbReference>
<protein>
    <recommendedName>
        <fullName evidence="9">Pseudouridine synthase</fullName>
        <ecNumber evidence="9">5.4.99.-</ecNumber>
    </recommendedName>
</protein>
<dbReference type="InterPro" id="IPR050188">
    <property type="entry name" value="RluA_PseudoU_synthase"/>
</dbReference>
<dbReference type="Gene3D" id="3.10.290.10">
    <property type="entry name" value="RNA-binding S4 domain"/>
    <property type="match status" value="1"/>
</dbReference>
<dbReference type="CDD" id="cd00165">
    <property type="entry name" value="S4"/>
    <property type="match status" value="1"/>
</dbReference>
<reference evidence="11 12" key="1">
    <citation type="submission" date="2018-05" db="EMBL/GenBank/DDBJ databases">
        <title>Genomic Encyclopedia of Type Strains, Phase IV (KMG-IV): sequencing the most valuable type-strain genomes for metagenomic binning, comparative biology and taxonomic classification.</title>
        <authorList>
            <person name="Goeker M."/>
        </authorList>
    </citation>
    <scope>NUCLEOTIDE SEQUENCE [LARGE SCALE GENOMIC DNA]</scope>
    <source>
        <strain evidence="11 12">DSM 25350</strain>
    </source>
</reference>
<evidence type="ECO:0000256" key="6">
    <source>
        <dbReference type="ARBA" id="ARBA00023235"/>
    </source>
</evidence>
<dbReference type="PROSITE" id="PS50889">
    <property type="entry name" value="S4"/>
    <property type="match status" value="1"/>
</dbReference>
<dbReference type="FunFam" id="3.10.290.10:FF:000010">
    <property type="entry name" value="Pseudouridine synthase"/>
    <property type="match status" value="1"/>
</dbReference>
<dbReference type="PANTHER" id="PTHR21600:SF92">
    <property type="entry name" value="RIBOSOMAL LARGE SUBUNIT PSEUDOURIDINE SYNTHASE C"/>
    <property type="match status" value="1"/>
</dbReference>
<dbReference type="GO" id="GO:0003723">
    <property type="term" value="F:RNA binding"/>
    <property type="evidence" value="ECO:0007669"/>
    <property type="project" value="UniProtKB-KW"/>
</dbReference>
<dbReference type="NCBIfam" id="TIGR00005">
    <property type="entry name" value="rluA_subfam"/>
    <property type="match status" value="1"/>
</dbReference>
<keyword evidence="12" id="KW-1185">Reference proteome</keyword>
<dbReference type="PROSITE" id="PS01129">
    <property type="entry name" value="PSI_RLU"/>
    <property type="match status" value="1"/>
</dbReference>
<comment type="function">
    <text evidence="2">Responsible for synthesis of pseudouridine from uracil at positions 955, 2504 and 2580 in 23S ribosomal RNA.</text>
</comment>
<evidence type="ECO:0000256" key="7">
    <source>
        <dbReference type="PIRSR" id="PIRSR606225-1"/>
    </source>
</evidence>
<dbReference type="InterPro" id="IPR020103">
    <property type="entry name" value="PsdUridine_synth_cat_dom_sf"/>
</dbReference>
<evidence type="ECO:0000256" key="5">
    <source>
        <dbReference type="ARBA" id="ARBA00022884"/>
    </source>
</evidence>
<dbReference type="NCBIfam" id="NF008249">
    <property type="entry name" value="PRK11025.1"/>
    <property type="match status" value="1"/>
</dbReference>
<proteinExistence type="inferred from homology"/>
<dbReference type="Proteomes" id="UP000245790">
    <property type="component" value="Unassembled WGS sequence"/>
</dbReference>
<sequence length="315" mass="35906">MSKVQFVTIDADQAGQRIDNFLITFLKGVPKSKIYRILRKGEVRVNKKRVKPVYKIQPGDEIRVPPVRIAETTDKPVNVQLNKVKQLESQIVYESDNVIVINKPSGIAVHGGSGLSFGVIEALRQLRPDCRFLELVHRLDRDTSGCLLIAKKRSVLRYLHEQLRNKKLYKEYAALAAGRWPRSTKRVDAPLLKNTVQSGERLVKVDLSGKDSCTDFSIERYFDKATLVRAMPVTGRTHQIRVHAQFAGCPLAGDPKYGDQAFDEELKRTYGFNRLFLHARKLKFKEKRDEKVIEITADYDKALNDLLETLSNESV</sequence>
<keyword evidence="6 9" id="KW-0413">Isomerase</keyword>
<keyword evidence="5 8" id="KW-0694">RNA-binding</keyword>
<dbReference type="InterPro" id="IPR006224">
    <property type="entry name" value="PsdUridine_synth_RluA-like_CS"/>
</dbReference>
<dbReference type="CDD" id="cd02869">
    <property type="entry name" value="PseudoU_synth_RluA_like"/>
    <property type="match status" value="1"/>
</dbReference>
<dbReference type="GO" id="GO:0000455">
    <property type="term" value="P:enzyme-directed rRNA pseudouridine synthesis"/>
    <property type="evidence" value="ECO:0007669"/>
    <property type="project" value="UniProtKB-ARBA"/>
</dbReference>
<dbReference type="EMBL" id="QGGU01000007">
    <property type="protein sequence ID" value="PWK50056.1"/>
    <property type="molecule type" value="Genomic_DNA"/>
</dbReference>
<dbReference type="SUPFAM" id="SSF55120">
    <property type="entry name" value="Pseudouridine synthase"/>
    <property type="match status" value="1"/>
</dbReference>
<dbReference type="SMART" id="SM00363">
    <property type="entry name" value="S4"/>
    <property type="match status" value="1"/>
</dbReference>
<dbReference type="InterPro" id="IPR006225">
    <property type="entry name" value="PsdUridine_synth_RluC/D"/>
</dbReference>
<dbReference type="EC" id="5.4.99.-" evidence="9"/>
<organism evidence="11 12">
    <name type="scientific">Pleionea mediterranea</name>
    <dbReference type="NCBI Taxonomy" id="523701"/>
    <lineage>
        <taxon>Bacteria</taxon>
        <taxon>Pseudomonadati</taxon>
        <taxon>Pseudomonadota</taxon>
        <taxon>Gammaproteobacteria</taxon>
        <taxon>Oceanospirillales</taxon>
        <taxon>Pleioneaceae</taxon>
        <taxon>Pleionea</taxon>
    </lineage>
</organism>
<evidence type="ECO:0000256" key="8">
    <source>
        <dbReference type="PROSITE-ProRule" id="PRU00182"/>
    </source>
</evidence>
<evidence type="ECO:0000256" key="1">
    <source>
        <dbReference type="ARBA" id="ARBA00000381"/>
    </source>
</evidence>
<evidence type="ECO:0000256" key="2">
    <source>
        <dbReference type="ARBA" id="ARBA00002876"/>
    </source>
</evidence>
<dbReference type="InterPro" id="IPR036986">
    <property type="entry name" value="S4_RNA-bd_sf"/>
</dbReference>
<dbReference type="Gene3D" id="3.30.2350.10">
    <property type="entry name" value="Pseudouridine synthase"/>
    <property type="match status" value="1"/>
</dbReference>
<comment type="similarity">
    <text evidence="3 9">Belongs to the pseudouridine synthase RluA family.</text>
</comment>
<dbReference type="InterPro" id="IPR006145">
    <property type="entry name" value="PsdUridine_synth_RsuA/RluA"/>
</dbReference>
<evidence type="ECO:0000259" key="10">
    <source>
        <dbReference type="SMART" id="SM00363"/>
    </source>
</evidence>
<comment type="catalytic activity">
    <reaction evidence="1">
        <text>uridine(955/2504/2580) in 23S rRNA = pseudouridine(955/2504/2580) in 23S rRNA</text>
        <dbReference type="Rhea" id="RHEA:42528"/>
        <dbReference type="Rhea" id="RHEA-COMP:10099"/>
        <dbReference type="Rhea" id="RHEA-COMP:10100"/>
        <dbReference type="ChEBI" id="CHEBI:65314"/>
        <dbReference type="ChEBI" id="CHEBI:65315"/>
        <dbReference type="EC" id="5.4.99.24"/>
    </reaction>
</comment>
<dbReference type="SUPFAM" id="SSF55174">
    <property type="entry name" value="Alpha-L RNA-binding motif"/>
    <property type="match status" value="1"/>
</dbReference>
<gene>
    <name evidence="11" type="ORF">C8D97_107223</name>
</gene>
<evidence type="ECO:0000256" key="4">
    <source>
        <dbReference type="ARBA" id="ARBA00022552"/>
    </source>
</evidence>
<dbReference type="InterPro" id="IPR002942">
    <property type="entry name" value="S4_RNA-bd"/>
</dbReference>
<evidence type="ECO:0000256" key="3">
    <source>
        <dbReference type="ARBA" id="ARBA00010876"/>
    </source>
</evidence>
<feature type="active site" evidence="7">
    <location>
        <position position="140"/>
    </location>
</feature>
<dbReference type="Pfam" id="PF00849">
    <property type="entry name" value="PseudoU_synth_2"/>
    <property type="match status" value="1"/>
</dbReference>
<feature type="domain" description="RNA-binding S4" evidence="10">
    <location>
        <begin position="16"/>
        <end position="78"/>
    </location>
</feature>
<dbReference type="RefSeq" id="WP_245411437.1">
    <property type="nucleotide sequence ID" value="NZ_QGGU01000007.1"/>
</dbReference>
<name>A0A316FQR9_9GAMM</name>
<comment type="caution">
    <text evidence="11">The sequence shown here is derived from an EMBL/GenBank/DDBJ whole genome shotgun (WGS) entry which is preliminary data.</text>
</comment>
<dbReference type="PANTHER" id="PTHR21600">
    <property type="entry name" value="MITOCHONDRIAL RNA PSEUDOURIDINE SYNTHASE"/>
    <property type="match status" value="1"/>
</dbReference>
<dbReference type="Pfam" id="PF01479">
    <property type="entry name" value="S4"/>
    <property type="match status" value="1"/>
</dbReference>
<evidence type="ECO:0000313" key="12">
    <source>
        <dbReference type="Proteomes" id="UP000245790"/>
    </source>
</evidence>
<accession>A0A316FQR9</accession>
<dbReference type="AlphaFoldDB" id="A0A316FQR9"/>
<keyword evidence="4" id="KW-0698">rRNA processing</keyword>
<evidence type="ECO:0000256" key="9">
    <source>
        <dbReference type="RuleBase" id="RU362028"/>
    </source>
</evidence>